<proteinExistence type="predicted"/>
<keyword evidence="2" id="KW-1185">Reference proteome</keyword>
<evidence type="ECO:0008006" key="3">
    <source>
        <dbReference type="Google" id="ProtNLM"/>
    </source>
</evidence>
<reference evidence="1 2" key="1">
    <citation type="submission" date="2018-12" db="EMBL/GenBank/DDBJ databases">
        <authorList>
            <consortium name="Pathogen Informatics"/>
        </authorList>
    </citation>
    <scope>NUCLEOTIDE SEQUENCE [LARGE SCALE GENOMIC DNA]</scope>
    <source>
        <strain evidence="1 2">NCTC934</strain>
    </source>
</reference>
<protein>
    <recommendedName>
        <fullName evidence="3">Secreted protein</fullName>
    </recommendedName>
</protein>
<dbReference type="Proteomes" id="UP000280707">
    <property type="component" value="Chromosome"/>
</dbReference>
<organism evidence="1 2">
    <name type="scientific">Corynebacterium segmentosum</name>
    <dbReference type="NCBI Taxonomy" id="43990"/>
    <lineage>
        <taxon>Bacteria</taxon>
        <taxon>Bacillati</taxon>
        <taxon>Actinomycetota</taxon>
        <taxon>Actinomycetes</taxon>
        <taxon>Mycobacteriales</taxon>
        <taxon>Corynebacteriaceae</taxon>
        <taxon>Corynebacterium</taxon>
    </lineage>
</organism>
<evidence type="ECO:0000313" key="2">
    <source>
        <dbReference type="Proteomes" id="UP000280707"/>
    </source>
</evidence>
<dbReference type="EMBL" id="LR134408">
    <property type="protein sequence ID" value="VEH72941.1"/>
    <property type="molecule type" value="Genomic_DNA"/>
</dbReference>
<sequence>MPITRYYFPIPAMYMVHFSYVSYAVYCERERPSLAGSIYAPIAVPIREIRDWRIFIELRLWRAVSLGS</sequence>
<gene>
    <name evidence="1" type="ORF">NCTC934_01227</name>
</gene>
<evidence type="ECO:0000313" key="1">
    <source>
        <dbReference type="EMBL" id="VEH72941.1"/>
    </source>
</evidence>
<name>A0ABY6TDL1_9CORY</name>
<accession>A0ABY6TDL1</accession>